<accession>A0A392VY99</accession>
<organism evidence="1 2">
    <name type="scientific">Trifolium medium</name>
    <dbReference type="NCBI Taxonomy" id="97028"/>
    <lineage>
        <taxon>Eukaryota</taxon>
        <taxon>Viridiplantae</taxon>
        <taxon>Streptophyta</taxon>
        <taxon>Embryophyta</taxon>
        <taxon>Tracheophyta</taxon>
        <taxon>Spermatophyta</taxon>
        <taxon>Magnoliopsida</taxon>
        <taxon>eudicotyledons</taxon>
        <taxon>Gunneridae</taxon>
        <taxon>Pentapetalae</taxon>
        <taxon>rosids</taxon>
        <taxon>fabids</taxon>
        <taxon>Fabales</taxon>
        <taxon>Fabaceae</taxon>
        <taxon>Papilionoideae</taxon>
        <taxon>50 kb inversion clade</taxon>
        <taxon>NPAAA clade</taxon>
        <taxon>Hologalegina</taxon>
        <taxon>IRL clade</taxon>
        <taxon>Trifolieae</taxon>
        <taxon>Trifolium</taxon>
    </lineage>
</organism>
<evidence type="ECO:0000313" key="1">
    <source>
        <dbReference type="EMBL" id="MCI92452.1"/>
    </source>
</evidence>
<dbReference type="EMBL" id="LXQA011301542">
    <property type="protein sequence ID" value="MCI92452.1"/>
    <property type="molecule type" value="Genomic_DNA"/>
</dbReference>
<sequence length="58" mass="6039">VCFCSGSSRFLDPPAPERVGSRQLVMGVGGGSAGVAVSGKCGGLVRTRRFCVVLVLRW</sequence>
<feature type="non-terminal residue" evidence="1">
    <location>
        <position position="1"/>
    </location>
</feature>
<evidence type="ECO:0000313" key="2">
    <source>
        <dbReference type="Proteomes" id="UP000265520"/>
    </source>
</evidence>
<keyword evidence="2" id="KW-1185">Reference proteome</keyword>
<dbReference type="AlphaFoldDB" id="A0A392VY99"/>
<comment type="caution">
    <text evidence="1">The sequence shown here is derived from an EMBL/GenBank/DDBJ whole genome shotgun (WGS) entry which is preliminary data.</text>
</comment>
<reference evidence="1 2" key="1">
    <citation type="journal article" date="2018" name="Front. Plant Sci.">
        <title>Red Clover (Trifolium pratense) and Zigzag Clover (T. medium) - A Picture of Genomic Similarities and Differences.</title>
        <authorList>
            <person name="Dluhosova J."/>
            <person name="Istvanek J."/>
            <person name="Nedelnik J."/>
            <person name="Repkova J."/>
        </authorList>
    </citation>
    <scope>NUCLEOTIDE SEQUENCE [LARGE SCALE GENOMIC DNA]</scope>
    <source>
        <strain evidence="2">cv. 10/8</strain>
        <tissue evidence="1">Leaf</tissue>
    </source>
</reference>
<protein>
    <submittedName>
        <fullName evidence="1">Uncharacterized protein</fullName>
    </submittedName>
</protein>
<dbReference type="Proteomes" id="UP000265520">
    <property type="component" value="Unassembled WGS sequence"/>
</dbReference>
<proteinExistence type="predicted"/>
<name>A0A392VY99_9FABA</name>